<dbReference type="EMBL" id="OBMM01000005">
    <property type="protein sequence ID" value="SOC26142.1"/>
    <property type="molecule type" value="Genomic_DNA"/>
</dbReference>
<organism evidence="1 2">
    <name type="scientific">Thalassospira xiamenensis</name>
    <dbReference type="NCBI Taxonomy" id="220697"/>
    <lineage>
        <taxon>Bacteria</taxon>
        <taxon>Pseudomonadati</taxon>
        <taxon>Pseudomonadota</taxon>
        <taxon>Alphaproteobacteria</taxon>
        <taxon>Rhodospirillales</taxon>
        <taxon>Thalassospiraceae</taxon>
        <taxon>Thalassospira</taxon>
    </lineage>
</organism>
<dbReference type="AlphaFoldDB" id="A0A285TRP2"/>
<proteinExistence type="predicted"/>
<reference evidence="1 2" key="1">
    <citation type="submission" date="2017-08" db="EMBL/GenBank/DDBJ databases">
        <authorList>
            <person name="de Groot N.N."/>
        </authorList>
    </citation>
    <scope>NUCLEOTIDE SEQUENCE [LARGE SCALE GENOMIC DNA]</scope>
    <source>
        <strain evidence="1 2">USBA 78</strain>
    </source>
</reference>
<evidence type="ECO:0000313" key="2">
    <source>
        <dbReference type="Proteomes" id="UP000219068"/>
    </source>
</evidence>
<dbReference type="Proteomes" id="UP000219068">
    <property type="component" value="Unassembled WGS sequence"/>
</dbReference>
<protein>
    <submittedName>
        <fullName evidence="1">Uncharacterized protein</fullName>
    </submittedName>
</protein>
<dbReference type="RefSeq" id="WP_142994536.1">
    <property type="nucleotide sequence ID" value="NZ_OBMM01000005.1"/>
</dbReference>
<name>A0A285TRP2_9PROT</name>
<sequence>MDTEQTSKKSADVNAELILSRVPATREALSRILDLMPLGTASRVRLQQTSLHLLKMLDEYEQSGGSGITASLEWSDRYFSVCNELLNCSDGVVLREYHYKLKDLYLAERSAVEEFRKELHDISLAENPDAFPPAHCERFHNCHAVGDCTSLTCQSNSFKY</sequence>
<gene>
    <name evidence="1" type="ORF">SAMN05428964_10565</name>
</gene>
<evidence type="ECO:0000313" key="1">
    <source>
        <dbReference type="EMBL" id="SOC26142.1"/>
    </source>
</evidence>
<accession>A0A285TRP2</accession>